<evidence type="ECO:0000313" key="2">
    <source>
        <dbReference type="Proteomes" id="UP000280197"/>
    </source>
</evidence>
<protein>
    <submittedName>
        <fullName evidence="1">Uncharacterized protein</fullName>
    </submittedName>
</protein>
<dbReference type="Proteomes" id="UP000280197">
    <property type="component" value="Chromosome"/>
</dbReference>
<name>A0A3S9HZR2_9ACTN</name>
<organism evidence="1 2">
    <name type="scientific">Streptomyces aquilus</name>
    <dbReference type="NCBI Taxonomy" id="2548456"/>
    <lineage>
        <taxon>Bacteria</taxon>
        <taxon>Bacillati</taxon>
        <taxon>Actinomycetota</taxon>
        <taxon>Actinomycetes</taxon>
        <taxon>Kitasatosporales</taxon>
        <taxon>Streptomycetaceae</taxon>
        <taxon>Streptomyces</taxon>
    </lineage>
</organism>
<dbReference type="RefSeq" id="WP_126271777.1">
    <property type="nucleotide sequence ID" value="NZ_CP034463.1"/>
</dbReference>
<dbReference type="KEGG" id="saqu:EJC51_16455"/>
<evidence type="ECO:0000313" key="1">
    <source>
        <dbReference type="EMBL" id="AZP17563.1"/>
    </source>
</evidence>
<dbReference type="EMBL" id="CP034463">
    <property type="protein sequence ID" value="AZP17563.1"/>
    <property type="molecule type" value="Genomic_DNA"/>
</dbReference>
<accession>A0A3S9HZR2</accession>
<gene>
    <name evidence="1" type="ORF">EJC51_16455</name>
</gene>
<proteinExistence type="predicted"/>
<sequence length="175" mass="19422">MVDGAVWVAAFTGGTAVLASWVTTLGNTRAARAQAETTEQAQRRSRIRELRRAAYLDVMEQAHITSRLYYRVYDAYVQLAEPEARLARFEELRVELRAAYDPFMRSVRVVVLEGPAPAAEAAETVLQAAATANGALWRIARGQDGARARFDDAQTDFLRRLEQFVETARGAMEGA</sequence>
<dbReference type="AlphaFoldDB" id="A0A3S9HZR2"/>
<reference evidence="1 2" key="1">
    <citation type="submission" date="2018-12" db="EMBL/GenBank/DDBJ databases">
        <authorList>
            <person name="Li K."/>
        </authorList>
    </citation>
    <scope>NUCLEOTIDE SEQUENCE [LARGE SCALE GENOMIC DNA]</scope>
    <source>
        <strain evidence="2">CR22</strain>
    </source>
</reference>
<keyword evidence="2" id="KW-1185">Reference proteome</keyword>